<dbReference type="Proteomes" id="UP000694620">
    <property type="component" value="Chromosome 9"/>
</dbReference>
<sequence length="108" mass="13236">MSDLEWNAEKVLSCLKSCSYTTQVLAEKPKREDYKTHRLCHFQKNKTRKAMKYLIFETFLKQKVKVNGKREREKLRNSLNKNNMRDWLDMVVSDRENYEYQRFFSMQL</sequence>
<reference evidence="1" key="2">
    <citation type="submission" date="2025-08" db="UniProtKB">
        <authorList>
            <consortium name="Ensembl"/>
        </authorList>
    </citation>
    <scope>IDENTIFICATION</scope>
</reference>
<name>A0A8C4S1C9_ERPCA</name>
<proteinExistence type="predicted"/>
<reference evidence="1" key="3">
    <citation type="submission" date="2025-09" db="UniProtKB">
        <authorList>
            <consortium name="Ensembl"/>
        </authorList>
    </citation>
    <scope>IDENTIFICATION</scope>
</reference>
<keyword evidence="2" id="KW-1185">Reference proteome</keyword>
<reference evidence="1" key="1">
    <citation type="submission" date="2021-06" db="EMBL/GenBank/DDBJ databases">
        <authorList>
            <consortium name="Wellcome Sanger Institute Data Sharing"/>
        </authorList>
    </citation>
    <scope>NUCLEOTIDE SEQUENCE [LARGE SCALE GENOMIC DNA]</scope>
</reference>
<evidence type="ECO:0000313" key="2">
    <source>
        <dbReference type="Proteomes" id="UP000694620"/>
    </source>
</evidence>
<accession>A0A8C4S1C9</accession>
<protein>
    <submittedName>
        <fullName evidence="1">Uncharacterized protein</fullName>
    </submittedName>
</protein>
<dbReference type="Ensembl" id="ENSECRT00000010265.1">
    <property type="protein sequence ID" value="ENSECRP00000010099.1"/>
    <property type="gene ID" value="ENSECRG00000006744.1"/>
</dbReference>
<dbReference type="AlphaFoldDB" id="A0A8C4S1C9"/>
<organism evidence="1 2">
    <name type="scientific">Erpetoichthys calabaricus</name>
    <name type="common">Rope fish</name>
    <name type="synonym">Calamoichthys calabaricus</name>
    <dbReference type="NCBI Taxonomy" id="27687"/>
    <lineage>
        <taxon>Eukaryota</taxon>
        <taxon>Metazoa</taxon>
        <taxon>Chordata</taxon>
        <taxon>Craniata</taxon>
        <taxon>Vertebrata</taxon>
        <taxon>Euteleostomi</taxon>
        <taxon>Actinopterygii</taxon>
        <taxon>Polypteriformes</taxon>
        <taxon>Polypteridae</taxon>
        <taxon>Erpetoichthys</taxon>
    </lineage>
</organism>
<evidence type="ECO:0000313" key="1">
    <source>
        <dbReference type="Ensembl" id="ENSECRP00000010099.1"/>
    </source>
</evidence>